<organism evidence="2 3">
    <name type="scientific">Brachybacterium muris UCD-AY4</name>
    <dbReference type="NCBI Taxonomy" id="1249481"/>
    <lineage>
        <taxon>Bacteria</taxon>
        <taxon>Bacillati</taxon>
        <taxon>Actinomycetota</taxon>
        <taxon>Actinomycetes</taxon>
        <taxon>Micrococcales</taxon>
        <taxon>Dermabacteraceae</taxon>
        <taxon>Brachybacterium</taxon>
    </lineage>
</organism>
<dbReference type="EMBL" id="AORC01000004">
    <property type="protein sequence ID" value="EYT50579.1"/>
    <property type="molecule type" value="Genomic_DNA"/>
</dbReference>
<comment type="caution">
    <text evidence="2">The sequence shown here is derived from an EMBL/GenBank/DDBJ whole genome shotgun (WGS) entry which is preliminary data.</text>
</comment>
<feature type="transmembrane region" description="Helical" evidence="1">
    <location>
        <begin position="6"/>
        <end position="25"/>
    </location>
</feature>
<keyword evidence="1" id="KW-1133">Transmembrane helix</keyword>
<gene>
    <name evidence="2" type="ORF">D641_0104470</name>
</gene>
<reference evidence="2 3" key="1">
    <citation type="journal article" date="2013" name="Genome Announc.">
        <title>Draft genome sequence of an Actinobacterium, Brachybacterium muris strain UCD-AY4.</title>
        <authorList>
            <person name="Lo J.R."/>
            <person name="Lang J.M."/>
            <person name="Darling A.E."/>
            <person name="Eisen J.A."/>
            <person name="Coil D.A."/>
        </authorList>
    </citation>
    <scope>NUCLEOTIDE SEQUENCE [LARGE SCALE GENOMIC DNA]</scope>
    <source>
        <strain evidence="2 3">UCD-AY4</strain>
    </source>
</reference>
<dbReference type="RefSeq" id="WP_017822605.1">
    <property type="nucleotide sequence ID" value="NZ_AORC01000004.1"/>
</dbReference>
<evidence type="ECO:0000256" key="1">
    <source>
        <dbReference type="SAM" id="Phobius"/>
    </source>
</evidence>
<keyword evidence="3" id="KW-1185">Reference proteome</keyword>
<keyword evidence="1" id="KW-0472">Membrane</keyword>
<dbReference type="AlphaFoldDB" id="A0A022KZA4"/>
<dbReference type="Proteomes" id="UP000019754">
    <property type="component" value="Unassembled WGS sequence"/>
</dbReference>
<proteinExistence type="predicted"/>
<dbReference type="HOGENOM" id="CLU_1892159_0_0_11"/>
<evidence type="ECO:0000313" key="2">
    <source>
        <dbReference type="EMBL" id="EYT50579.1"/>
    </source>
</evidence>
<sequence>MEIVVTALYVLALLSSLSGAVVPWWRARKHRLKGERAHAAKKLLDDALADAEASGDAEAYTAASTARVHAMRAPFEGGPGTLSTWTEPILFGGGTEASRAAAAERDRRVGLGLIAAGVVFGSIASILSVWFLPA</sequence>
<accession>A0A022KZA4</accession>
<protein>
    <submittedName>
        <fullName evidence="2">Uncharacterized protein</fullName>
    </submittedName>
</protein>
<evidence type="ECO:0000313" key="3">
    <source>
        <dbReference type="Proteomes" id="UP000019754"/>
    </source>
</evidence>
<feature type="transmembrane region" description="Helical" evidence="1">
    <location>
        <begin position="109"/>
        <end position="132"/>
    </location>
</feature>
<keyword evidence="1" id="KW-0812">Transmembrane</keyword>
<name>A0A022KZA4_9MICO</name>